<dbReference type="InterPro" id="IPR038336">
    <property type="entry name" value="NET_sf"/>
</dbReference>
<dbReference type="Gene3D" id="1.20.1270.220">
    <property type="match status" value="1"/>
</dbReference>
<sequence>MPLDPDIPLVPEDHNDMDEAELKTFAMLATLVNNKKKCQFYTNQLGLCLKRVDEIKEAHRAALQQNDTLPELPKLLQEDIAKFCAKLQPYASIPVDVFAHSDDCWLSAIAPVAPELMELFGGSPVTKSLSIATGKEDLSDLNADEALLTEEEQEKLAKDIEGLSDDYKAMILGIIATDENVEVHADDEDVYFDLTNAKPCTFHRLKEAIVTILEGERLRGKFANVF</sequence>
<gene>
    <name evidence="2" type="ORF">SVUK_LOCUS5439</name>
</gene>
<keyword evidence="3" id="KW-1185">Reference proteome</keyword>
<evidence type="ECO:0000313" key="3">
    <source>
        <dbReference type="Proteomes" id="UP000270094"/>
    </source>
</evidence>
<name>A0A3P7IAZ9_STRVU</name>
<dbReference type="Proteomes" id="UP000270094">
    <property type="component" value="Unassembled WGS sequence"/>
</dbReference>
<dbReference type="OrthoDB" id="5876151at2759"/>
<protein>
    <recommendedName>
        <fullName evidence="1">NET domain-containing protein</fullName>
    </recommendedName>
</protein>
<accession>A0A3P7IAZ9</accession>
<reference evidence="2 3" key="1">
    <citation type="submission" date="2018-11" db="EMBL/GenBank/DDBJ databases">
        <authorList>
            <consortium name="Pathogen Informatics"/>
        </authorList>
    </citation>
    <scope>NUCLEOTIDE SEQUENCE [LARGE SCALE GENOMIC DNA]</scope>
</reference>
<proteinExistence type="predicted"/>
<organism evidence="2 3">
    <name type="scientific">Strongylus vulgaris</name>
    <name type="common">Blood worm</name>
    <dbReference type="NCBI Taxonomy" id="40348"/>
    <lineage>
        <taxon>Eukaryota</taxon>
        <taxon>Metazoa</taxon>
        <taxon>Ecdysozoa</taxon>
        <taxon>Nematoda</taxon>
        <taxon>Chromadorea</taxon>
        <taxon>Rhabditida</taxon>
        <taxon>Rhabditina</taxon>
        <taxon>Rhabditomorpha</taxon>
        <taxon>Strongyloidea</taxon>
        <taxon>Strongylidae</taxon>
        <taxon>Strongylus</taxon>
    </lineage>
</organism>
<dbReference type="InterPro" id="IPR027353">
    <property type="entry name" value="NET_dom"/>
</dbReference>
<evidence type="ECO:0000313" key="2">
    <source>
        <dbReference type="EMBL" id="VDM70441.1"/>
    </source>
</evidence>
<evidence type="ECO:0000259" key="1">
    <source>
        <dbReference type="Pfam" id="PF17035"/>
    </source>
</evidence>
<dbReference type="AlphaFoldDB" id="A0A3P7IAZ9"/>
<dbReference type="EMBL" id="UYYB01016095">
    <property type="protein sequence ID" value="VDM70441.1"/>
    <property type="molecule type" value="Genomic_DNA"/>
</dbReference>
<dbReference type="Pfam" id="PF17035">
    <property type="entry name" value="BET"/>
    <property type="match status" value="1"/>
</dbReference>
<feature type="domain" description="NET" evidence="1">
    <location>
        <begin position="148"/>
        <end position="207"/>
    </location>
</feature>